<protein>
    <submittedName>
        <fullName evidence="2">Histidine phosphotransferase</fullName>
    </submittedName>
</protein>
<dbReference type="Gene3D" id="3.30.565.10">
    <property type="entry name" value="Histidine kinase-like ATPase, C-terminal domain"/>
    <property type="match status" value="1"/>
</dbReference>
<accession>A0A7X6K091</accession>
<gene>
    <name evidence="2" type="ORF">HCU73_15575</name>
</gene>
<keyword evidence="2" id="KW-0808">Transferase</keyword>
<dbReference type="InterPro" id="IPR018762">
    <property type="entry name" value="ChpT_C"/>
</dbReference>
<reference evidence="2 3" key="1">
    <citation type="submission" date="2020-04" db="EMBL/GenBank/DDBJ databases">
        <authorList>
            <person name="Yoon J."/>
        </authorList>
    </citation>
    <scope>NUCLEOTIDE SEQUENCE [LARGE SCALE GENOMIC DNA]</scope>
    <source>
        <strain evidence="2 3">KMU-115</strain>
    </source>
</reference>
<organism evidence="2 3">
    <name type="scientific">Roseicyclus persicicus</name>
    <dbReference type="NCBI Taxonomy" id="2650661"/>
    <lineage>
        <taxon>Bacteria</taxon>
        <taxon>Pseudomonadati</taxon>
        <taxon>Pseudomonadota</taxon>
        <taxon>Alphaproteobacteria</taxon>
        <taxon>Rhodobacterales</taxon>
        <taxon>Roseobacteraceae</taxon>
        <taxon>Roseicyclus</taxon>
    </lineage>
</organism>
<dbReference type="AlphaFoldDB" id="A0A7X6K091"/>
<sequence length="207" mass="21965">MNDQSPHGAQSLADLIGSRLCHDLVNPLGAIGNGVELLEMTGSVRGPEMELIRDAVRDAQARMRFLRIAFGAAGPAQVLGAREARQTAEAPWQGARLSVDWGVGADLPRLQVKLGYLMILCAETALPMGGTVALRTDPGGQWRLEATGPRVALDEALWSVLRFGMGAAGRRLRAAEAQFAALHAAVTPLDLTVNYVAREDGLAMSTA</sequence>
<dbReference type="Gene3D" id="1.10.287.130">
    <property type="match status" value="1"/>
</dbReference>
<dbReference type="Proteomes" id="UP000526408">
    <property type="component" value="Unassembled WGS sequence"/>
</dbReference>
<evidence type="ECO:0000313" key="3">
    <source>
        <dbReference type="Proteomes" id="UP000526408"/>
    </source>
</evidence>
<dbReference type="InterPro" id="IPR036890">
    <property type="entry name" value="HATPase_C_sf"/>
</dbReference>
<feature type="domain" description="Histidine phosphotransferase ChpT C-terminal" evidence="1">
    <location>
        <begin position="82"/>
        <end position="200"/>
    </location>
</feature>
<keyword evidence="3" id="KW-1185">Reference proteome</keyword>
<evidence type="ECO:0000259" key="1">
    <source>
        <dbReference type="Pfam" id="PF10090"/>
    </source>
</evidence>
<dbReference type="Pfam" id="PF10090">
    <property type="entry name" value="HPTransfase"/>
    <property type="match status" value="1"/>
</dbReference>
<dbReference type="RefSeq" id="WP_168624406.1">
    <property type="nucleotide sequence ID" value="NZ_JAAZQQ010000006.1"/>
</dbReference>
<proteinExistence type="predicted"/>
<name>A0A7X6K091_9RHOB</name>
<comment type="caution">
    <text evidence="2">The sequence shown here is derived from an EMBL/GenBank/DDBJ whole genome shotgun (WGS) entry which is preliminary data.</text>
</comment>
<dbReference type="EMBL" id="JAAZQQ010000006">
    <property type="protein sequence ID" value="NKX46015.1"/>
    <property type="molecule type" value="Genomic_DNA"/>
</dbReference>
<dbReference type="GO" id="GO:0016740">
    <property type="term" value="F:transferase activity"/>
    <property type="evidence" value="ECO:0007669"/>
    <property type="project" value="UniProtKB-KW"/>
</dbReference>
<evidence type="ECO:0000313" key="2">
    <source>
        <dbReference type="EMBL" id="NKX46015.1"/>
    </source>
</evidence>